<sequence>MQHLKNTNFYSNTTSKFSLTGPDDVRTNQIGVGVAFEDERQVLVQEQKLCRTQARLLSVETNRRRKVLEERRRQWDVQEQTLRENILLQRKQRVQDVTERFQRAHLPLSQRRRHTFRKNTPDVEEALNYIKGNLNLSSFARQSSFLSSNLTISRSCSPSPKPLTDSPSLHHRNLSVQEGFTKLGEDRTISPLLFLNELQGTHLGDGETCHSPQDHLTHSSQSSLSSQDSLENQDVTHRGTNNKIRPTPETLRRFLLDHLDQQVSWSDSTHRHSEGGFLSDNLPPRGIRTDELSGDRSSRLHCGCGATGGQSLTNKLSLHTDTVTPPPVSVTPVPVSVTQLPVSVTPPPVSVTPPPVSVTLPPGSVTQPPVSVTPPPVSVTSEHSLLTVPGPVDRASLQPGCAKQHAQESDPGDVVAAGCKSSNPDSLLLQFTSCQTPEERLDLRQHVKTQEEQDFKHPLSTLVSLFGKNCIHKVLLCEASNLSPGPVLSSEVKDTHVSLESTQHPSHRRKYYVKTRADFTQDSKSEPRAGRGSLNPAPIGPTACHSDIRSDFPKGLQQEHIQSPPPSLPSSNTSHPSGCTEVRFIKGILKKQPKSSLSREEARTRLYSASHLTKQVAISIRDSVELTRMKVKSSESNGKVKKKIRWLDEEILKEEEKEINPDDHLKDKPTAPPHYNHQSHLLPRAHTTSPGFHFTKQAWADVGVQERGQEARETRAEVRGQRGNGGRPECPRAPRRVRSARVGTGPVPSCSRKGRVIRAQTASEANRHVVRLTQGKITVPQPPPREDPAQTRIIKAGSGGGVFMPLSSSRAHASSSTATPTSGQRVAQEWSAMPGLLYHDKGLCLKRTPTDEEISQLWHGVRRALSTKDDKGMVRRPAQESCGSRRRGAPGSGNKSLIPSQSQALGPMITFQTKYDLTYQDEDSEYAAEAGSEMVVAMETLQPQRPPPGPPQQRSYIQGQWYLQQGQYQGLTTISMEEQKVLLSLDRLNHRLQYVQEFVGGNPTAKAVLQGNSTFLEERLAADSRKPCSFSTDNRSRTQNRYGHDL</sequence>
<accession>A0ACC2FFJ0</accession>
<keyword evidence="2" id="KW-1185">Reference proteome</keyword>
<proteinExistence type="predicted"/>
<organism evidence="1 2">
    <name type="scientific">Dallia pectoralis</name>
    <name type="common">Alaska blackfish</name>
    <dbReference type="NCBI Taxonomy" id="75939"/>
    <lineage>
        <taxon>Eukaryota</taxon>
        <taxon>Metazoa</taxon>
        <taxon>Chordata</taxon>
        <taxon>Craniata</taxon>
        <taxon>Vertebrata</taxon>
        <taxon>Euteleostomi</taxon>
        <taxon>Actinopterygii</taxon>
        <taxon>Neopterygii</taxon>
        <taxon>Teleostei</taxon>
        <taxon>Protacanthopterygii</taxon>
        <taxon>Esociformes</taxon>
        <taxon>Umbridae</taxon>
        <taxon>Dallia</taxon>
    </lineage>
</organism>
<evidence type="ECO:0000313" key="2">
    <source>
        <dbReference type="Proteomes" id="UP001157502"/>
    </source>
</evidence>
<comment type="caution">
    <text evidence="1">The sequence shown here is derived from an EMBL/GenBank/DDBJ whole genome shotgun (WGS) entry which is preliminary data.</text>
</comment>
<protein>
    <submittedName>
        <fullName evidence="1">Uncharacterized protein</fullName>
    </submittedName>
</protein>
<name>A0ACC2FFJ0_DALPE</name>
<gene>
    <name evidence="1" type="ORF">DPEC_G00296700</name>
</gene>
<dbReference type="Proteomes" id="UP001157502">
    <property type="component" value="Chromosome 28"/>
</dbReference>
<evidence type="ECO:0000313" key="1">
    <source>
        <dbReference type="EMBL" id="KAJ7990092.1"/>
    </source>
</evidence>
<reference evidence="1" key="1">
    <citation type="submission" date="2021-05" db="EMBL/GenBank/DDBJ databases">
        <authorList>
            <person name="Pan Q."/>
            <person name="Jouanno E."/>
            <person name="Zahm M."/>
            <person name="Klopp C."/>
            <person name="Cabau C."/>
            <person name="Louis A."/>
            <person name="Berthelot C."/>
            <person name="Parey E."/>
            <person name="Roest Crollius H."/>
            <person name="Montfort J."/>
            <person name="Robinson-Rechavi M."/>
            <person name="Bouchez O."/>
            <person name="Lampietro C."/>
            <person name="Lopez Roques C."/>
            <person name="Donnadieu C."/>
            <person name="Postlethwait J."/>
            <person name="Bobe J."/>
            <person name="Dillon D."/>
            <person name="Chandos A."/>
            <person name="von Hippel F."/>
            <person name="Guiguen Y."/>
        </authorList>
    </citation>
    <scope>NUCLEOTIDE SEQUENCE</scope>
    <source>
        <strain evidence="1">YG-Jan2019</strain>
    </source>
</reference>
<dbReference type="EMBL" id="CM055755">
    <property type="protein sequence ID" value="KAJ7990092.1"/>
    <property type="molecule type" value="Genomic_DNA"/>
</dbReference>